<dbReference type="Proteomes" id="UP000011669">
    <property type="component" value="Unassembled WGS sequence"/>
</dbReference>
<protein>
    <submittedName>
        <fullName evidence="4">Thioredoxin reductase</fullName>
    </submittedName>
</protein>
<dbReference type="Gene3D" id="3.50.50.60">
    <property type="entry name" value="FAD/NAD(P)-binding domain"/>
    <property type="match status" value="1"/>
</dbReference>
<evidence type="ECO:0000256" key="2">
    <source>
        <dbReference type="ARBA" id="ARBA00023002"/>
    </source>
</evidence>
<evidence type="ECO:0000313" key="5">
    <source>
        <dbReference type="Proteomes" id="UP000011669"/>
    </source>
</evidence>
<dbReference type="PANTHER" id="PTHR48105">
    <property type="entry name" value="THIOREDOXIN REDUCTASE 1-RELATED-RELATED"/>
    <property type="match status" value="1"/>
</dbReference>
<accession>M0MGQ3</accession>
<dbReference type="GO" id="GO:0016491">
    <property type="term" value="F:oxidoreductase activity"/>
    <property type="evidence" value="ECO:0007669"/>
    <property type="project" value="UniProtKB-KW"/>
</dbReference>
<dbReference type="AlphaFoldDB" id="M0MGQ3"/>
<feature type="domain" description="FAD/NAD(P)-binding" evidence="3">
    <location>
        <begin position="11"/>
        <end position="80"/>
    </location>
</feature>
<evidence type="ECO:0000313" key="4">
    <source>
        <dbReference type="EMBL" id="EMA44896.1"/>
    </source>
</evidence>
<sequence length="304" mass="34412">MSTDREIDDVDVAIIGGGPAGCSAGVFTARYGLDTVIFDRGRSSIRRCAYLENYPGFPAGIDIETFSALLHDHATEAGCEIVPDLVESIDHSDDGDGFVIEPQEGRRVTAARAIAATRYDGEYLRSLGDDAMFATREHDGEEYERFDRSYADVDGRTPIDGCYVASPSNGADRQAIIAAGRGARAGHALIADVRRDRGYPDPVAEQYDWVRKEAELTDEWRDRERWGEWFDDRLPDDHDGSEDRLDELREHEIDRRLDQYLSEEEIVTRTRRGQSRLLEHVDDDRVLERAREIEAERRAVETED</sequence>
<dbReference type="STRING" id="1227455.C449_09574"/>
<comment type="caution">
    <text evidence="4">The sequence shown here is derived from an EMBL/GenBank/DDBJ whole genome shotgun (WGS) entry which is preliminary data.</text>
</comment>
<keyword evidence="1" id="KW-0285">Flavoprotein</keyword>
<evidence type="ECO:0000259" key="3">
    <source>
        <dbReference type="Pfam" id="PF07992"/>
    </source>
</evidence>
<keyword evidence="2" id="KW-0560">Oxidoreductase</keyword>
<reference evidence="4 5" key="1">
    <citation type="journal article" date="2014" name="PLoS Genet.">
        <title>Phylogenetically driven sequencing of extremely halophilic archaea reveals strategies for static and dynamic osmo-response.</title>
        <authorList>
            <person name="Becker E.A."/>
            <person name="Seitzer P.M."/>
            <person name="Tritt A."/>
            <person name="Larsen D."/>
            <person name="Krusor M."/>
            <person name="Yao A.I."/>
            <person name="Wu D."/>
            <person name="Madern D."/>
            <person name="Eisen J.A."/>
            <person name="Darling A.E."/>
            <person name="Facciotti M.T."/>
        </authorList>
    </citation>
    <scope>NUCLEOTIDE SEQUENCE [LARGE SCALE GENOMIC DNA]</scope>
    <source>
        <strain evidence="4 5">DSM 5350</strain>
    </source>
</reference>
<keyword evidence="5" id="KW-1185">Reference proteome</keyword>
<dbReference type="SUPFAM" id="SSF51905">
    <property type="entry name" value="FAD/NAD(P)-binding domain"/>
    <property type="match status" value="1"/>
</dbReference>
<dbReference type="RefSeq" id="WP_006077767.1">
    <property type="nucleotide sequence ID" value="NZ_AOMD01000021.1"/>
</dbReference>
<dbReference type="PRINTS" id="PR00469">
    <property type="entry name" value="PNDRDTASEII"/>
</dbReference>
<dbReference type="InterPro" id="IPR023753">
    <property type="entry name" value="FAD/NAD-binding_dom"/>
</dbReference>
<dbReference type="OrthoDB" id="214187at2157"/>
<dbReference type="PATRIC" id="fig|1227455.4.peg.1961"/>
<gene>
    <name evidence="4" type="ORF">C449_09574</name>
</gene>
<dbReference type="EMBL" id="AOMD01000021">
    <property type="protein sequence ID" value="EMA44896.1"/>
    <property type="molecule type" value="Genomic_DNA"/>
</dbReference>
<evidence type="ECO:0000256" key="1">
    <source>
        <dbReference type="ARBA" id="ARBA00022630"/>
    </source>
</evidence>
<organism evidence="4 5">
    <name type="scientific">Halococcus saccharolyticus DSM 5350</name>
    <dbReference type="NCBI Taxonomy" id="1227455"/>
    <lineage>
        <taxon>Archaea</taxon>
        <taxon>Methanobacteriati</taxon>
        <taxon>Methanobacteriota</taxon>
        <taxon>Stenosarchaea group</taxon>
        <taxon>Halobacteria</taxon>
        <taxon>Halobacteriales</taxon>
        <taxon>Halococcaceae</taxon>
        <taxon>Halococcus</taxon>
    </lineage>
</organism>
<dbReference type="Pfam" id="PF07992">
    <property type="entry name" value="Pyr_redox_2"/>
    <property type="match status" value="1"/>
</dbReference>
<proteinExistence type="predicted"/>
<dbReference type="InterPro" id="IPR050097">
    <property type="entry name" value="Ferredoxin-NADP_redctase_2"/>
</dbReference>
<dbReference type="InterPro" id="IPR036188">
    <property type="entry name" value="FAD/NAD-bd_sf"/>
</dbReference>
<name>M0MGQ3_9EURY</name>
<dbReference type="InParanoid" id="M0MGQ3"/>